<feature type="non-terminal residue" evidence="1">
    <location>
        <position position="1"/>
    </location>
</feature>
<protein>
    <submittedName>
        <fullName evidence="1">Uncharacterized protein</fullName>
    </submittedName>
</protein>
<accession>A0A0F9ILF0</accession>
<comment type="caution">
    <text evidence="1">The sequence shown here is derived from an EMBL/GenBank/DDBJ whole genome shotgun (WGS) entry which is preliminary data.</text>
</comment>
<reference evidence="1" key="1">
    <citation type="journal article" date="2015" name="Nature">
        <title>Complex archaea that bridge the gap between prokaryotes and eukaryotes.</title>
        <authorList>
            <person name="Spang A."/>
            <person name="Saw J.H."/>
            <person name="Jorgensen S.L."/>
            <person name="Zaremba-Niedzwiedzka K."/>
            <person name="Martijn J."/>
            <person name="Lind A.E."/>
            <person name="van Eijk R."/>
            <person name="Schleper C."/>
            <person name="Guy L."/>
            <person name="Ettema T.J."/>
        </authorList>
    </citation>
    <scope>NUCLEOTIDE SEQUENCE</scope>
</reference>
<organism evidence="1">
    <name type="scientific">marine sediment metagenome</name>
    <dbReference type="NCBI Taxonomy" id="412755"/>
    <lineage>
        <taxon>unclassified sequences</taxon>
        <taxon>metagenomes</taxon>
        <taxon>ecological metagenomes</taxon>
    </lineage>
</organism>
<dbReference type="EMBL" id="LAZR01018878">
    <property type="protein sequence ID" value="KKL94620.1"/>
    <property type="molecule type" value="Genomic_DNA"/>
</dbReference>
<gene>
    <name evidence="1" type="ORF">LCGC14_1862790</name>
</gene>
<proteinExistence type="predicted"/>
<sequence>IGSSNLLRSTISKDPSSHLKCIISMNASTINFAVKKAVQTPPRASQYLRLHPLATTVYHYDGSWIVSTPAATRGMIELVCSGKGDFEIMRLIDRGVLVLDIVSDKEYEVQLAVGSVDYRTYRLQSKIAAKYQFSYDTLMTLSMIENLIVLCDYNIFAEAQGPSSDGQKYLEIIPRNGTVTYDYLNNPILNPTNTVHYVDKFSFTDMLRRGIIVRRGHKWRLSRNYWEFKL</sequence>
<name>A0A0F9ILF0_9ZZZZ</name>
<dbReference type="AlphaFoldDB" id="A0A0F9ILF0"/>
<evidence type="ECO:0000313" key="1">
    <source>
        <dbReference type="EMBL" id="KKL94620.1"/>
    </source>
</evidence>